<keyword evidence="7 8" id="KW-0119">Carbohydrate metabolism</keyword>
<dbReference type="InterPro" id="IPR000577">
    <property type="entry name" value="Carb_kinase_FGGY"/>
</dbReference>
<dbReference type="GO" id="GO:0005524">
    <property type="term" value="F:ATP binding"/>
    <property type="evidence" value="ECO:0007669"/>
    <property type="project" value="UniProtKB-UniRule"/>
</dbReference>
<evidence type="ECO:0000256" key="2">
    <source>
        <dbReference type="ARBA" id="ARBA00022629"/>
    </source>
</evidence>
<keyword evidence="14" id="KW-1185">Reference proteome</keyword>
<dbReference type="PROSITE" id="PS00445">
    <property type="entry name" value="FGGY_KINASES_2"/>
    <property type="match status" value="1"/>
</dbReference>
<dbReference type="InterPro" id="IPR018483">
    <property type="entry name" value="Carb_kinase_FGGY_CS"/>
</dbReference>
<feature type="domain" description="Carbohydrate kinase FGGY C-terminal" evidence="12">
    <location>
        <begin position="260"/>
        <end position="447"/>
    </location>
</feature>
<dbReference type="RefSeq" id="WP_091074499.1">
    <property type="nucleotide sequence ID" value="NZ_LT629799.1"/>
</dbReference>
<keyword evidence="2 8" id="KW-0859">Xylose metabolism</keyword>
<feature type="active site" description="Proton acceptor" evidence="8">
    <location>
        <position position="242"/>
    </location>
</feature>
<dbReference type="CDD" id="cd07808">
    <property type="entry name" value="ASKHA_NBD_FGGY_EcXK-like"/>
    <property type="match status" value="1"/>
</dbReference>
<dbReference type="PIRSF" id="PIRSF000538">
    <property type="entry name" value="GlpK"/>
    <property type="match status" value="1"/>
</dbReference>
<dbReference type="Proteomes" id="UP000198825">
    <property type="component" value="Chromosome I"/>
</dbReference>
<dbReference type="GO" id="GO:0042732">
    <property type="term" value="P:D-xylose metabolic process"/>
    <property type="evidence" value="ECO:0007669"/>
    <property type="project" value="UniProtKB-KW"/>
</dbReference>
<dbReference type="SUPFAM" id="SSF53067">
    <property type="entry name" value="Actin-like ATPase domain"/>
    <property type="match status" value="2"/>
</dbReference>
<sequence length="498" mass="52010">MTGHWLGVDLGTSGVKVVAVDDAGDVAATHTCSYPLQTPRPGWTEQHPQDWWEGTLEAVRTVVAALDAADGTVTGVGLSGQMHGMVALDRHGEVLRPAILWNDNRNAAECELQVERVGGLDALVGLTNNAALPGYTLGKILWLRRHEPEVFARTEVVLNPKDFLRLRLTGERATDVSDASGFGALDVRRRRWSDDLLTALELPGSLLPPVLESDAPAGRITAEAAALTGLPAGTPVVAGGGDSVLQTTSMGIVAPGTLGITLGTAGILGAALERCPDNVGGRLQISCGNEAGRWHVMGVALSTGGALQWWAKALRALVPDADAATVTELAGRSPVGSRGVRFLPYLVGERAPHVDPDARAGFVGLDLSHDLTDLSRAVLEGALLNLREIRDVMAAAGVATDDVRISGGASAYPVWRQTLADVLGTEVHLVTGGEQGAAYGAALLAGVGGGRWSSLSEALGHVVVTDRVSPDPASVAVHDVGYDEFRRIYPALTTTRTP</sequence>
<evidence type="ECO:0000313" key="13">
    <source>
        <dbReference type="EMBL" id="SDU93823.1"/>
    </source>
</evidence>
<dbReference type="Gene3D" id="3.30.420.40">
    <property type="match status" value="2"/>
</dbReference>
<dbReference type="EC" id="2.7.1.17" evidence="8 10"/>
<feature type="binding site" evidence="8">
    <location>
        <begin position="82"/>
        <end position="83"/>
    </location>
    <ligand>
        <name>substrate</name>
    </ligand>
</feature>
<evidence type="ECO:0000256" key="9">
    <source>
        <dbReference type="RuleBase" id="RU003733"/>
    </source>
</evidence>
<dbReference type="GO" id="GO:0004856">
    <property type="term" value="F:D-xylulokinase activity"/>
    <property type="evidence" value="ECO:0007669"/>
    <property type="project" value="UniProtKB-UniRule"/>
</dbReference>
<dbReference type="Pfam" id="PF02782">
    <property type="entry name" value="FGGY_C"/>
    <property type="match status" value="1"/>
</dbReference>
<evidence type="ECO:0000256" key="10">
    <source>
        <dbReference type="RuleBase" id="RU364073"/>
    </source>
</evidence>
<dbReference type="AlphaFoldDB" id="A0A1H2MKR3"/>
<dbReference type="Pfam" id="PF00370">
    <property type="entry name" value="FGGY_N"/>
    <property type="match status" value="1"/>
</dbReference>
<organism evidence="13 14">
    <name type="scientific">Microlunatus sagamiharensis</name>
    <dbReference type="NCBI Taxonomy" id="546874"/>
    <lineage>
        <taxon>Bacteria</taxon>
        <taxon>Bacillati</taxon>
        <taxon>Actinomycetota</taxon>
        <taxon>Actinomycetes</taxon>
        <taxon>Propionibacteriales</taxon>
        <taxon>Propionibacteriaceae</taxon>
        <taxon>Microlunatus</taxon>
    </lineage>
</organism>
<evidence type="ECO:0000259" key="11">
    <source>
        <dbReference type="Pfam" id="PF00370"/>
    </source>
</evidence>
<dbReference type="InterPro" id="IPR050406">
    <property type="entry name" value="FGGY_Carb_Kinase"/>
</dbReference>
<feature type="domain" description="Carbohydrate kinase FGGY N-terminal" evidence="11">
    <location>
        <begin position="5"/>
        <end position="245"/>
    </location>
</feature>
<dbReference type="PANTHER" id="PTHR43095">
    <property type="entry name" value="SUGAR KINASE"/>
    <property type="match status" value="1"/>
</dbReference>
<dbReference type="OrthoDB" id="9805576at2"/>
<dbReference type="InterPro" id="IPR018485">
    <property type="entry name" value="FGGY_C"/>
</dbReference>
<reference evidence="14" key="1">
    <citation type="submission" date="2016-10" db="EMBL/GenBank/DDBJ databases">
        <authorList>
            <person name="Varghese N."/>
            <person name="Submissions S."/>
        </authorList>
    </citation>
    <scope>NUCLEOTIDE SEQUENCE [LARGE SCALE GENOMIC DNA]</scope>
    <source>
        <strain evidence="14">DSM 21743</strain>
    </source>
</reference>
<dbReference type="HAMAP" id="MF_02220">
    <property type="entry name" value="XylB"/>
    <property type="match status" value="1"/>
</dbReference>
<evidence type="ECO:0000313" key="14">
    <source>
        <dbReference type="Proteomes" id="UP000198825"/>
    </source>
</evidence>
<evidence type="ECO:0000256" key="6">
    <source>
        <dbReference type="ARBA" id="ARBA00022840"/>
    </source>
</evidence>
<protein>
    <recommendedName>
        <fullName evidence="8 10">Xylulose kinase</fullName>
        <shortName evidence="8 10">Xylulokinase</shortName>
        <ecNumber evidence="8 10">2.7.1.17</ecNumber>
    </recommendedName>
</protein>
<evidence type="ECO:0000256" key="3">
    <source>
        <dbReference type="ARBA" id="ARBA00022679"/>
    </source>
</evidence>
<name>A0A1H2MKR3_9ACTN</name>
<keyword evidence="5 8" id="KW-0418">Kinase</keyword>
<keyword evidence="4 8" id="KW-0547">Nucleotide-binding</keyword>
<evidence type="ECO:0000256" key="1">
    <source>
        <dbReference type="ARBA" id="ARBA00009156"/>
    </source>
</evidence>
<dbReference type="EMBL" id="LT629799">
    <property type="protein sequence ID" value="SDU93823.1"/>
    <property type="molecule type" value="Genomic_DNA"/>
</dbReference>
<comment type="similarity">
    <text evidence="1 8 9">Belongs to the FGGY kinase family.</text>
</comment>
<evidence type="ECO:0000259" key="12">
    <source>
        <dbReference type="Pfam" id="PF02782"/>
    </source>
</evidence>
<accession>A0A1H2MKR3</accession>
<dbReference type="PROSITE" id="PS00933">
    <property type="entry name" value="FGGY_KINASES_1"/>
    <property type="match status" value="1"/>
</dbReference>
<dbReference type="InterPro" id="IPR018484">
    <property type="entry name" value="FGGY_N"/>
</dbReference>
<dbReference type="NCBIfam" id="TIGR01312">
    <property type="entry name" value="XylB"/>
    <property type="match status" value="1"/>
</dbReference>
<comment type="catalytic activity">
    <reaction evidence="8 10">
        <text>D-xylulose + ATP = D-xylulose 5-phosphate + ADP + H(+)</text>
        <dbReference type="Rhea" id="RHEA:10964"/>
        <dbReference type="ChEBI" id="CHEBI:15378"/>
        <dbReference type="ChEBI" id="CHEBI:17140"/>
        <dbReference type="ChEBI" id="CHEBI:30616"/>
        <dbReference type="ChEBI" id="CHEBI:57737"/>
        <dbReference type="ChEBI" id="CHEBI:456216"/>
        <dbReference type="EC" id="2.7.1.17"/>
    </reaction>
</comment>
<feature type="site" description="Important for activity" evidence="8">
    <location>
        <position position="9"/>
    </location>
</feature>
<evidence type="ECO:0000256" key="7">
    <source>
        <dbReference type="ARBA" id="ARBA00023277"/>
    </source>
</evidence>
<proteinExistence type="inferred from homology"/>
<keyword evidence="6 8" id="KW-0067">ATP-binding</keyword>
<dbReference type="InterPro" id="IPR006000">
    <property type="entry name" value="Xylulokinase"/>
</dbReference>
<evidence type="ECO:0000256" key="5">
    <source>
        <dbReference type="ARBA" id="ARBA00022777"/>
    </source>
</evidence>
<dbReference type="GO" id="GO:0005998">
    <property type="term" value="P:xylulose catabolic process"/>
    <property type="evidence" value="ECO:0007669"/>
    <property type="project" value="UniProtKB-UniRule"/>
</dbReference>
<dbReference type="InterPro" id="IPR043129">
    <property type="entry name" value="ATPase_NBD"/>
</dbReference>
<evidence type="ECO:0000256" key="4">
    <source>
        <dbReference type="ARBA" id="ARBA00022741"/>
    </source>
</evidence>
<comment type="function">
    <text evidence="8">Catalyzes the phosphorylation of D-xylulose to D-xylulose 5-phosphate.</text>
</comment>
<evidence type="ECO:0000256" key="8">
    <source>
        <dbReference type="HAMAP-Rule" id="MF_02220"/>
    </source>
</evidence>
<gene>
    <name evidence="8 10" type="primary">xylB</name>
    <name evidence="13" type="ORF">SAMN04488544_2265</name>
</gene>
<dbReference type="PANTHER" id="PTHR43095:SF5">
    <property type="entry name" value="XYLULOSE KINASE"/>
    <property type="match status" value="1"/>
</dbReference>
<keyword evidence="3 8" id="KW-0808">Transferase</keyword>
<dbReference type="STRING" id="546874.SAMN04488544_2265"/>